<dbReference type="EMBL" id="CAMXCT020003632">
    <property type="protein sequence ID" value="CAL1158843.1"/>
    <property type="molecule type" value="Genomic_DNA"/>
</dbReference>
<evidence type="ECO:0000256" key="6">
    <source>
        <dbReference type="ARBA" id="ARBA00023136"/>
    </source>
</evidence>
<keyword evidence="6 9" id="KW-0472">Membrane</keyword>
<evidence type="ECO:0000256" key="3">
    <source>
        <dbReference type="ARBA" id="ARBA00022692"/>
    </source>
</evidence>
<comment type="caution">
    <text evidence="11">The sequence shown here is derived from an EMBL/GenBank/DDBJ whole genome shotgun (WGS) entry which is preliminary data.</text>
</comment>
<reference evidence="12 13" key="2">
    <citation type="submission" date="2024-05" db="EMBL/GenBank/DDBJ databases">
        <authorList>
            <person name="Chen Y."/>
            <person name="Shah S."/>
            <person name="Dougan E. K."/>
            <person name="Thang M."/>
            <person name="Chan C."/>
        </authorList>
    </citation>
    <scope>NUCLEOTIDE SEQUENCE [LARGE SCALE GENOMIC DNA]</scope>
</reference>
<accession>A0A9P1D727</accession>
<feature type="signal peptide" evidence="10">
    <location>
        <begin position="1"/>
        <end position="24"/>
    </location>
</feature>
<protein>
    <submittedName>
        <fullName evidence="12">Protein-S-isoprenylcysteine O-methyltransferase</fullName>
    </submittedName>
</protein>
<dbReference type="GO" id="GO:0008654">
    <property type="term" value="P:phospholipid biosynthetic process"/>
    <property type="evidence" value="ECO:0007669"/>
    <property type="project" value="UniProtKB-KW"/>
</dbReference>
<dbReference type="PANTHER" id="PTHR12714">
    <property type="entry name" value="PROTEIN-S ISOPRENYLCYSTEINE O-METHYLTRANSFERASE"/>
    <property type="match status" value="1"/>
</dbReference>
<gene>
    <name evidence="11" type="ORF">C1SCF055_LOCUS31186</name>
</gene>
<evidence type="ECO:0000256" key="5">
    <source>
        <dbReference type="ARBA" id="ARBA00023098"/>
    </source>
</evidence>
<evidence type="ECO:0000256" key="4">
    <source>
        <dbReference type="ARBA" id="ARBA00022989"/>
    </source>
</evidence>
<dbReference type="AlphaFoldDB" id="A0A9P1D727"/>
<dbReference type="EMBL" id="CAMXCT030003632">
    <property type="protein sequence ID" value="CAL4792780.1"/>
    <property type="molecule type" value="Genomic_DNA"/>
</dbReference>
<feature type="transmembrane region" description="Helical" evidence="9">
    <location>
        <begin position="98"/>
        <end position="118"/>
    </location>
</feature>
<evidence type="ECO:0000313" key="12">
    <source>
        <dbReference type="EMBL" id="CAL4792780.1"/>
    </source>
</evidence>
<evidence type="ECO:0000256" key="2">
    <source>
        <dbReference type="ARBA" id="ARBA00022516"/>
    </source>
</evidence>
<feature type="chain" id="PRO_5043271076" evidence="10">
    <location>
        <begin position="25"/>
        <end position="232"/>
    </location>
</feature>
<keyword evidence="3 9" id="KW-0812">Transmembrane</keyword>
<organism evidence="11">
    <name type="scientific">Cladocopium goreaui</name>
    <dbReference type="NCBI Taxonomy" id="2562237"/>
    <lineage>
        <taxon>Eukaryota</taxon>
        <taxon>Sar</taxon>
        <taxon>Alveolata</taxon>
        <taxon>Dinophyceae</taxon>
        <taxon>Suessiales</taxon>
        <taxon>Symbiodiniaceae</taxon>
        <taxon>Cladocopium</taxon>
    </lineage>
</organism>
<keyword evidence="10" id="KW-0732">Signal</keyword>
<sequence length="232" mass="24647">MSRRTRSWLPLALLALLAYASVPAFVGGGVSSRPSFERSKASIARPATKDLQQVLSKIKDTISEGEFGKRGEEYVAAQVFLILCVLVGTVPLLGGSLYFLAGPLCMAAGGAIVAAALYEIGDGLSPWVTPSAESELKTGGVFEYVRHPIYGGLLLLCFGIAIISNSASRLVLTGVLYLVLDKKADLEEDSLMQTFNDYGKYREKTPGKLLPDVQRILSAEAPSGSGSKATDV</sequence>
<dbReference type="Gene3D" id="1.20.120.1630">
    <property type="match status" value="1"/>
</dbReference>
<evidence type="ECO:0000256" key="1">
    <source>
        <dbReference type="ARBA" id="ARBA00004127"/>
    </source>
</evidence>
<dbReference type="InterPro" id="IPR007318">
    <property type="entry name" value="Phopholipid_MeTrfase"/>
</dbReference>
<evidence type="ECO:0000256" key="10">
    <source>
        <dbReference type="SAM" id="SignalP"/>
    </source>
</evidence>
<dbReference type="Proteomes" id="UP001152797">
    <property type="component" value="Unassembled WGS sequence"/>
</dbReference>
<keyword evidence="7" id="KW-0594">Phospholipid biosynthesis</keyword>
<evidence type="ECO:0000256" key="9">
    <source>
        <dbReference type="SAM" id="Phobius"/>
    </source>
</evidence>
<keyword evidence="5" id="KW-0443">Lipid metabolism</keyword>
<evidence type="ECO:0000313" key="13">
    <source>
        <dbReference type="Proteomes" id="UP001152797"/>
    </source>
</evidence>
<feature type="transmembrane region" description="Helical" evidence="9">
    <location>
        <begin position="149"/>
        <end position="180"/>
    </location>
</feature>
<evidence type="ECO:0000313" key="11">
    <source>
        <dbReference type="EMBL" id="CAI4005468.1"/>
    </source>
</evidence>
<name>A0A9P1D727_9DINO</name>
<keyword evidence="8" id="KW-1208">Phospholipid metabolism</keyword>
<feature type="transmembrane region" description="Helical" evidence="9">
    <location>
        <begin position="74"/>
        <end position="93"/>
    </location>
</feature>
<dbReference type="Pfam" id="PF04191">
    <property type="entry name" value="PEMT"/>
    <property type="match status" value="1"/>
</dbReference>
<keyword evidence="2" id="KW-0444">Lipid biosynthesis</keyword>
<dbReference type="EMBL" id="CAMXCT010003632">
    <property type="protein sequence ID" value="CAI4005468.1"/>
    <property type="molecule type" value="Genomic_DNA"/>
</dbReference>
<evidence type="ECO:0000256" key="7">
    <source>
        <dbReference type="ARBA" id="ARBA00023209"/>
    </source>
</evidence>
<dbReference type="OrthoDB" id="422086at2759"/>
<reference evidence="11" key="1">
    <citation type="submission" date="2022-10" db="EMBL/GenBank/DDBJ databases">
        <authorList>
            <person name="Chen Y."/>
            <person name="Dougan E. K."/>
            <person name="Chan C."/>
            <person name="Rhodes N."/>
            <person name="Thang M."/>
        </authorList>
    </citation>
    <scope>NUCLEOTIDE SEQUENCE</scope>
</reference>
<dbReference type="GO" id="GO:0005783">
    <property type="term" value="C:endoplasmic reticulum"/>
    <property type="evidence" value="ECO:0007669"/>
    <property type="project" value="TreeGrafter"/>
</dbReference>
<keyword evidence="4 9" id="KW-1133">Transmembrane helix</keyword>
<dbReference type="GO" id="GO:0004671">
    <property type="term" value="F:protein C-terminal S-isoprenylcysteine carboxyl O-methyltransferase activity"/>
    <property type="evidence" value="ECO:0007669"/>
    <property type="project" value="TreeGrafter"/>
</dbReference>
<dbReference type="PANTHER" id="PTHR12714:SF26">
    <property type="entry name" value="ISOPRENYLCYSTEINE CARBOXYLMETHYLTRANSFERASE FAMILY PROTEIN"/>
    <property type="match status" value="1"/>
</dbReference>
<keyword evidence="13" id="KW-1185">Reference proteome</keyword>
<comment type="subcellular location">
    <subcellularLocation>
        <location evidence="1">Endomembrane system</location>
        <topology evidence="1">Multi-pass membrane protein</topology>
    </subcellularLocation>
</comment>
<proteinExistence type="predicted"/>
<evidence type="ECO:0000256" key="8">
    <source>
        <dbReference type="ARBA" id="ARBA00023264"/>
    </source>
</evidence>